<feature type="transmembrane region" description="Helical" evidence="1">
    <location>
        <begin position="238"/>
        <end position="255"/>
    </location>
</feature>
<protein>
    <recommendedName>
        <fullName evidence="2">Inositolphosphotransferase Aur1/Ipt1 domain-containing protein</fullName>
    </recommendedName>
</protein>
<evidence type="ECO:0000259" key="2">
    <source>
        <dbReference type="Pfam" id="PF14378"/>
    </source>
</evidence>
<dbReference type="Gene3D" id="1.20.144.10">
    <property type="entry name" value="Phosphatidic acid phosphatase type 2/haloperoxidase"/>
    <property type="match status" value="1"/>
</dbReference>
<evidence type="ECO:0000256" key="1">
    <source>
        <dbReference type="SAM" id="Phobius"/>
    </source>
</evidence>
<dbReference type="InterPro" id="IPR026841">
    <property type="entry name" value="Aur1/Ipt1"/>
</dbReference>
<keyword evidence="1" id="KW-0812">Transmembrane</keyword>
<feature type="transmembrane region" description="Helical" evidence="1">
    <location>
        <begin position="35"/>
        <end position="54"/>
    </location>
</feature>
<accession>A0A3B1DQ35</accession>
<organism evidence="3">
    <name type="scientific">hydrothermal vent metagenome</name>
    <dbReference type="NCBI Taxonomy" id="652676"/>
    <lineage>
        <taxon>unclassified sequences</taxon>
        <taxon>metagenomes</taxon>
        <taxon>ecological metagenomes</taxon>
    </lineage>
</organism>
<feature type="transmembrane region" description="Helical" evidence="1">
    <location>
        <begin position="60"/>
        <end position="83"/>
    </location>
</feature>
<dbReference type="GO" id="GO:0016020">
    <property type="term" value="C:membrane"/>
    <property type="evidence" value="ECO:0007669"/>
    <property type="project" value="UniProtKB-SubCell"/>
</dbReference>
<keyword evidence="1" id="KW-0472">Membrane</keyword>
<feature type="transmembrane region" description="Helical" evidence="1">
    <location>
        <begin position="154"/>
        <end position="172"/>
    </location>
</feature>
<sequence>MKRDTLLKFILTAGILVVGLLLMLWNGLTLSTDEIIFPIQPLCVIVPFAFFFRVKKNDTFGASALAIVALLAFLPCLTIMIYAGTPLNAPLIDSWLMQSDALMGISLPGIVQWAEQHPGIDSLLKIAYGSVFLQTISIIFLLGLLRDKIQLNRFVLQFMLSVSLISIIYFFLPAVGPFEAYGYEPSASQLRYLKDFQGFRNGSMTNISLVTFEGMVTFPSFHTTWAILLMASMWHRKWLFLPAFLLNICVIAATLTTGWHYGTDVIAGGIVAGITIWASVRMQQWLEKDAIQFIEPAEFSPQV</sequence>
<keyword evidence="1" id="KW-1133">Transmembrane helix</keyword>
<feature type="domain" description="Inositolphosphotransferase Aur1/Ipt1" evidence="2">
    <location>
        <begin position="95"/>
        <end position="277"/>
    </location>
</feature>
<dbReference type="EMBL" id="UOGL01000102">
    <property type="protein sequence ID" value="VAX37130.1"/>
    <property type="molecule type" value="Genomic_DNA"/>
</dbReference>
<dbReference type="Pfam" id="PF14378">
    <property type="entry name" value="PAP2_3"/>
    <property type="match status" value="1"/>
</dbReference>
<name>A0A3B1DQ35_9ZZZZ</name>
<feature type="transmembrane region" description="Helical" evidence="1">
    <location>
        <begin position="6"/>
        <end position="28"/>
    </location>
</feature>
<gene>
    <name evidence="3" type="ORF">MNBD_PLANCTO02-231</name>
</gene>
<reference evidence="3" key="1">
    <citation type="submission" date="2018-06" db="EMBL/GenBank/DDBJ databases">
        <authorList>
            <person name="Zhirakovskaya E."/>
        </authorList>
    </citation>
    <scope>NUCLEOTIDE SEQUENCE</scope>
</reference>
<evidence type="ECO:0000313" key="3">
    <source>
        <dbReference type="EMBL" id="VAX37130.1"/>
    </source>
</evidence>
<dbReference type="SUPFAM" id="SSF48317">
    <property type="entry name" value="Acid phosphatase/Vanadium-dependent haloperoxidase"/>
    <property type="match status" value="1"/>
</dbReference>
<feature type="transmembrane region" description="Helical" evidence="1">
    <location>
        <begin position="126"/>
        <end position="145"/>
    </location>
</feature>
<feature type="transmembrane region" description="Helical" evidence="1">
    <location>
        <begin position="207"/>
        <end position="231"/>
    </location>
</feature>
<dbReference type="AlphaFoldDB" id="A0A3B1DQ35"/>
<feature type="transmembrane region" description="Helical" evidence="1">
    <location>
        <begin position="261"/>
        <end position="280"/>
    </location>
</feature>
<dbReference type="InterPro" id="IPR036938">
    <property type="entry name" value="PAP2/HPO_sf"/>
</dbReference>
<proteinExistence type="predicted"/>